<dbReference type="Proteomes" id="UP000219020">
    <property type="component" value="Unassembled WGS sequence"/>
</dbReference>
<dbReference type="AlphaFoldDB" id="A0A2A5T1M5"/>
<sequence>MWMIESLYRKGLTSFRGVYTETKVIYLIHWSGNVQTRE</sequence>
<evidence type="ECO:0000313" key="2">
    <source>
        <dbReference type="Proteomes" id="UP000219020"/>
    </source>
</evidence>
<proteinExistence type="predicted"/>
<dbReference type="EMBL" id="NBYY01000028">
    <property type="protein sequence ID" value="PCS22041.1"/>
    <property type="molecule type" value="Genomic_DNA"/>
</dbReference>
<organism evidence="1 2">
    <name type="scientific">Candidatus Enterovibrio escicola</name>
    <dbReference type="NCBI Taxonomy" id="1927127"/>
    <lineage>
        <taxon>Bacteria</taxon>
        <taxon>Pseudomonadati</taxon>
        <taxon>Pseudomonadota</taxon>
        <taxon>Gammaproteobacteria</taxon>
        <taxon>Vibrionales</taxon>
        <taxon>Vibrionaceae</taxon>
        <taxon>Enterovibrio</taxon>
    </lineage>
</organism>
<protein>
    <recommendedName>
        <fullName evidence="3">Mobile element protein</fullName>
    </recommendedName>
</protein>
<reference evidence="2" key="1">
    <citation type="submission" date="2017-04" db="EMBL/GenBank/DDBJ databases">
        <title>Genome evolution of the luminous symbionts of deep sea anglerfish.</title>
        <authorList>
            <person name="Hendry T.A."/>
        </authorList>
    </citation>
    <scope>NUCLEOTIDE SEQUENCE [LARGE SCALE GENOMIC DNA]</scope>
</reference>
<evidence type="ECO:0008006" key="3">
    <source>
        <dbReference type="Google" id="ProtNLM"/>
    </source>
</evidence>
<gene>
    <name evidence="1" type="ORF">BTN49_2506</name>
</gene>
<accession>A0A2A5T1M5</accession>
<keyword evidence="2" id="KW-1185">Reference proteome</keyword>
<evidence type="ECO:0000313" key="1">
    <source>
        <dbReference type="EMBL" id="PCS22041.1"/>
    </source>
</evidence>
<comment type="caution">
    <text evidence="1">The sequence shown here is derived from an EMBL/GenBank/DDBJ whole genome shotgun (WGS) entry which is preliminary data.</text>
</comment>
<name>A0A2A5T1M5_9GAMM</name>